<dbReference type="InterPro" id="IPR017452">
    <property type="entry name" value="GPCR_Rhodpsn_7TM"/>
</dbReference>
<feature type="domain" description="G-protein coupled receptors family 1 profile" evidence="15">
    <location>
        <begin position="41"/>
        <end position="290"/>
    </location>
</feature>
<evidence type="ECO:0000256" key="14">
    <source>
        <dbReference type="RuleBase" id="RU363047"/>
    </source>
</evidence>
<name>A0AAV3B4I3_PYXAD</name>
<dbReference type="SUPFAM" id="SSF81321">
    <property type="entry name" value="Family A G protein-coupled receptor-like"/>
    <property type="match status" value="1"/>
</dbReference>
<dbReference type="PRINTS" id="PR00237">
    <property type="entry name" value="GPCRRHODOPSN"/>
</dbReference>
<dbReference type="InterPro" id="IPR000725">
    <property type="entry name" value="Olfact_rcpt"/>
</dbReference>
<dbReference type="InterPro" id="IPR000276">
    <property type="entry name" value="GPCR_Rhodpsn"/>
</dbReference>
<evidence type="ECO:0000256" key="6">
    <source>
        <dbReference type="ARBA" id="ARBA00022989"/>
    </source>
</evidence>
<feature type="transmembrane region" description="Helical" evidence="14">
    <location>
        <begin position="26"/>
        <end position="46"/>
    </location>
</feature>
<protein>
    <recommendedName>
        <fullName evidence="14">Olfactory receptor</fullName>
    </recommendedName>
</protein>
<dbReference type="PROSITE" id="PS00237">
    <property type="entry name" value="G_PROTEIN_RECEP_F1_1"/>
    <property type="match status" value="1"/>
</dbReference>
<evidence type="ECO:0000256" key="1">
    <source>
        <dbReference type="ARBA" id="ARBA00004651"/>
    </source>
</evidence>
<keyword evidence="6 14" id="KW-1133">Transmembrane helix</keyword>
<accession>A0AAV3B4I3</accession>
<keyword evidence="9" id="KW-1015">Disulfide bond</keyword>
<evidence type="ECO:0000256" key="13">
    <source>
        <dbReference type="RuleBase" id="RU000688"/>
    </source>
</evidence>
<reference evidence="16" key="1">
    <citation type="thesis" date="2020" institute="ProQuest LLC" country="789 East Eisenhower Parkway, Ann Arbor, MI, USA">
        <title>Comparative Genomics and Chromosome Evolution.</title>
        <authorList>
            <person name="Mudd A.B."/>
        </authorList>
    </citation>
    <scope>NUCLEOTIDE SEQUENCE</scope>
    <source>
        <strain evidence="16">1538</strain>
        <tissue evidence="16">Blood</tissue>
    </source>
</reference>
<dbReference type="AlphaFoldDB" id="A0AAV3B4I3"/>
<evidence type="ECO:0000256" key="9">
    <source>
        <dbReference type="ARBA" id="ARBA00023157"/>
    </source>
</evidence>
<comment type="caution">
    <text evidence="16">The sequence shown here is derived from an EMBL/GenBank/DDBJ whole genome shotgun (WGS) entry which is preliminary data.</text>
</comment>
<dbReference type="InterPro" id="IPR050939">
    <property type="entry name" value="Olfactory_GPCR1"/>
</dbReference>
<dbReference type="EMBL" id="DYDO01000002">
    <property type="protein sequence ID" value="DBA29813.1"/>
    <property type="molecule type" value="Genomic_DNA"/>
</dbReference>
<dbReference type="GO" id="GO:0004930">
    <property type="term" value="F:G protein-coupled receptor activity"/>
    <property type="evidence" value="ECO:0007669"/>
    <property type="project" value="UniProtKB-KW"/>
</dbReference>
<keyword evidence="8 14" id="KW-0472">Membrane</keyword>
<comment type="subcellular location">
    <subcellularLocation>
        <location evidence="1 14">Cell membrane</location>
        <topology evidence="1 14">Multi-pass membrane protein</topology>
    </subcellularLocation>
</comment>
<evidence type="ECO:0000256" key="5">
    <source>
        <dbReference type="ARBA" id="ARBA00022725"/>
    </source>
</evidence>
<keyword evidence="2 14" id="KW-1003">Cell membrane</keyword>
<dbReference type="Pfam" id="PF13853">
    <property type="entry name" value="7tm_4"/>
    <property type="match status" value="1"/>
</dbReference>
<feature type="transmembrane region" description="Helical" evidence="14">
    <location>
        <begin position="66"/>
        <end position="86"/>
    </location>
</feature>
<dbReference type="Proteomes" id="UP001181693">
    <property type="component" value="Unassembled WGS sequence"/>
</dbReference>
<keyword evidence="3 14" id="KW-0716">Sensory transduction</keyword>
<dbReference type="PANTHER" id="PTHR24242:SF253">
    <property type="entry name" value="OLFACTORY RECEPTOR-RELATED"/>
    <property type="match status" value="1"/>
</dbReference>
<evidence type="ECO:0000313" key="16">
    <source>
        <dbReference type="EMBL" id="DBA29813.1"/>
    </source>
</evidence>
<evidence type="ECO:0000256" key="4">
    <source>
        <dbReference type="ARBA" id="ARBA00022692"/>
    </source>
</evidence>
<organism evidence="16 17">
    <name type="scientific">Pyxicephalus adspersus</name>
    <name type="common">African bullfrog</name>
    <dbReference type="NCBI Taxonomy" id="30357"/>
    <lineage>
        <taxon>Eukaryota</taxon>
        <taxon>Metazoa</taxon>
        <taxon>Chordata</taxon>
        <taxon>Craniata</taxon>
        <taxon>Vertebrata</taxon>
        <taxon>Euteleostomi</taxon>
        <taxon>Amphibia</taxon>
        <taxon>Batrachia</taxon>
        <taxon>Anura</taxon>
        <taxon>Neobatrachia</taxon>
        <taxon>Ranoidea</taxon>
        <taxon>Pyxicephalidae</taxon>
        <taxon>Pyxicephalinae</taxon>
        <taxon>Pyxicephalus</taxon>
    </lineage>
</organism>
<evidence type="ECO:0000313" key="17">
    <source>
        <dbReference type="Proteomes" id="UP001181693"/>
    </source>
</evidence>
<evidence type="ECO:0000256" key="7">
    <source>
        <dbReference type="ARBA" id="ARBA00023040"/>
    </source>
</evidence>
<evidence type="ECO:0000256" key="12">
    <source>
        <dbReference type="ARBA" id="ARBA00023224"/>
    </source>
</evidence>
<evidence type="ECO:0000259" key="15">
    <source>
        <dbReference type="PROSITE" id="PS50262"/>
    </source>
</evidence>
<keyword evidence="4 13" id="KW-0812">Transmembrane</keyword>
<keyword evidence="17" id="KW-1185">Reference proteome</keyword>
<dbReference type="PANTHER" id="PTHR24242">
    <property type="entry name" value="G-PROTEIN COUPLED RECEPTOR"/>
    <property type="match status" value="1"/>
</dbReference>
<keyword evidence="7 13" id="KW-0297">G-protein coupled receptor</keyword>
<evidence type="ECO:0000256" key="3">
    <source>
        <dbReference type="ARBA" id="ARBA00022606"/>
    </source>
</evidence>
<comment type="similarity">
    <text evidence="13">Belongs to the G-protein coupled receptor 1 family.</text>
</comment>
<evidence type="ECO:0000256" key="8">
    <source>
        <dbReference type="ARBA" id="ARBA00023136"/>
    </source>
</evidence>
<feature type="transmembrane region" description="Helical" evidence="14">
    <location>
        <begin position="241"/>
        <end position="261"/>
    </location>
</feature>
<keyword evidence="5 14" id="KW-0552">Olfaction</keyword>
<evidence type="ECO:0000256" key="11">
    <source>
        <dbReference type="ARBA" id="ARBA00023180"/>
    </source>
</evidence>
<evidence type="ECO:0000256" key="2">
    <source>
        <dbReference type="ARBA" id="ARBA00022475"/>
    </source>
</evidence>
<feature type="transmembrane region" description="Helical" evidence="14">
    <location>
        <begin position="144"/>
        <end position="163"/>
    </location>
</feature>
<dbReference type="FunFam" id="1.20.1070.10:FF:000010">
    <property type="entry name" value="Olfactory receptor"/>
    <property type="match status" value="1"/>
</dbReference>
<sequence>MGEKNIRTAINFFLLGFQNISKYRTVIFIFILASYTLTIIIDLFIIQLVSTRKCFSSPMYFFLKNFLYSELLVVTLIVPNMLRVIWLKGATMSIPVCIAQSYLYCASASTECYLLAAMAYDRYLAICKPLHYNNMMGKNLQHNLVVFCWVFGILLTLITLYLLCQLNFCGPNTINHYFCDLAPIVELACSDTSVIQTEILVLSVPIIVTPFISVVTRYIYILTAILGMSSVMGRKKAFSTCSSHLSVVGMFYGTLVIIYVVPSKGQLQSVNKVISVLYTVVTPLFNPFIYSIRNQDIRGAISTLRIIKWFKTRSRPLKTRW</sequence>
<dbReference type="GO" id="GO:0005886">
    <property type="term" value="C:plasma membrane"/>
    <property type="evidence" value="ECO:0007669"/>
    <property type="project" value="UniProtKB-SubCell"/>
</dbReference>
<evidence type="ECO:0000256" key="10">
    <source>
        <dbReference type="ARBA" id="ARBA00023170"/>
    </source>
</evidence>
<gene>
    <name evidence="16" type="ORF">GDO54_005873</name>
</gene>
<feature type="transmembrane region" description="Helical" evidence="14">
    <location>
        <begin position="199"/>
        <end position="220"/>
    </location>
</feature>
<keyword evidence="12 13" id="KW-0807">Transducer</keyword>
<feature type="transmembrane region" description="Helical" evidence="14">
    <location>
        <begin position="273"/>
        <end position="292"/>
    </location>
</feature>
<proteinExistence type="inferred from homology"/>
<dbReference type="Gene3D" id="1.20.1070.10">
    <property type="entry name" value="Rhodopsin 7-helix transmembrane proteins"/>
    <property type="match status" value="1"/>
</dbReference>
<keyword evidence="10 13" id="KW-0675">Receptor</keyword>
<keyword evidence="11" id="KW-0325">Glycoprotein</keyword>
<dbReference type="GO" id="GO:0004984">
    <property type="term" value="F:olfactory receptor activity"/>
    <property type="evidence" value="ECO:0007669"/>
    <property type="project" value="InterPro"/>
</dbReference>
<dbReference type="PRINTS" id="PR00245">
    <property type="entry name" value="OLFACTORYR"/>
</dbReference>
<dbReference type="PROSITE" id="PS50262">
    <property type="entry name" value="G_PROTEIN_RECEP_F1_2"/>
    <property type="match status" value="1"/>
</dbReference>